<feature type="compositionally biased region" description="Low complexity" evidence="1">
    <location>
        <begin position="129"/>
        <end position="138"/>
    </location>
</feature>
<evidence type="ECO:0000259" key="2">
    <source>
        <dbReference type="Pfam" id="PF14962"/>
    </source>
</evidence>
<dbReference type="InterPro" id="IPR026093">
    <property type="entry name" value="MGARP"/>
</dbReference>
<gene>
    <name evidence="4" type="primary">Mgarp</name>
</gene>
<dbReference type="AlphaFoldDB" id="A0AAX6PNH8"/>
<dbReference type="PANTHER" id="PTHR22910:SF6">
    <property type="entry name" value="PROTEIN MGARP"/>
    <property type="match status" value="1"/>
</dbReference>
<evidence type="ECO:0000256" key="1">
    <source>
        <dbReference type="SAM" id="MobiDB-lite"/>
    </source>
</evidence>
<dbReference type="CTD" id="84709"/>
<organism evidence="3 4">
    <name type="scientific">Heterocephalus glaber</name>
    <name type="common">Naked mole rat</name>
    <dbReference type="NCBI Taxonomy" id="10181"/>
    <lineage>
        <taxon>Eukaryota</taxon>
        <taxon>Metazoa</taxon>
        <taxon>Chordata</taxon>
        <taxon>Craniata</taxon>
        <taxon>Vertebrata</taxon>
        <taxon>Euteleostomi</taxon>
        <taxon>Mammalia</taxon>
        <taxon>Eutheria</taxon>
        <taxon>Euarchontoglires</taxon>
        <taxon>Glires</taxon>
        <taxon>Rodentia</taxon>
        <taxon>Hystricomorpha</taxon>
        <taxon>Bathyergidae</taxon>
        <taxon>Heterocephalus</taxon>
    </lineage>
</organism>
<protein>
    <submittedName>
        <fullName evidence="4">Protein MGARP</fullName>
    </submittedName>
</protein>
<dbReference type="KEGG" id="hgl:101713373"/>
<feature type="domain" description="Protein MGARP N-terminal" evidence="2">
    <location>
        <begin position="1"/>
        <end position="162"/>
    </location>
</feature>
<accession>A0AAX6PNH8</accession>
<proteinExistence type="predicted"/>
<name>A0AAX6PNH8_HETGA</name>
<dbReference type="GO" id="GO:1904115">
    <property type="term" value="C:axon cytoplasm"/>
    <property type="evidence" value="ECO:0007669"/>
    <property type="project" value="GOC"/>
</dbReference>
<dbReference type="Proteomes" id="UP000694906">
    <property type="component" value="Unplaced"/>
</dbReference>
<dbReference type="GeneID" id="101713373"/>
<dbReference type="PANTHER" id="PTHR22910">
    <property type="entry name" value="PROTEIN MGARP"/>
    <property type="match status" value="1"/>
</dbReference>
<dbReference type="GO" id="GO:0005741">
    <property type="term" value="C:mitochondrial outer membrane"/>
    <property type="evidence" value="ECO:0007669"/>
    <property type="project" value="TreeGrafter"/>
</dbReference>
<feature type="region of interest" description="Disordered" evidence="1">
    <location>
        <begin position="129"/>
        <end position="170"/>
    </location>
</feature>
<evidence type="ECO:0000313" key="3">
    <source>
        <dbReference type="Proteomes" id="UP000694906"/>
    </source>
</evidence>
<evidence type="ECO:0000313" key="4">
    <source>
        <dbReference type="RefSeq" id="XP_004855041.1"/>
    </source>
</evidence>
<dbReference type="RefSeq" id="XP_004855041.1">
    <property type="nucleotide sequence ID" value="XM_004854984.3"/>
</dbReference>
<keyword evidence="3" id="KW-1185">Reference proteome</keyword>
<dbReference type="GO" id="GO:0008089">
    <property type="term" value="P:anterograde axonal transport"/>
    <property type="evidence" value="ECO:0007669"/>
    <property type="project" value="InterPro"/>
</dbReference>
<sequence>MLLRRAVAKPLALQLRAPGPAPLGKDGPLHWMSTNKVSGPSGSNMIYYLLVGVTVSTGGYYTYKAVTSEQAKHTQHVTHFKEKTKAALQPLQGEKESVADAEKASPEALGVLGVEAEVVPAAEFPGAAAGATEEAWAPPDREEAAAVDTLALSAETGPGAADGRDRGVRP</sequence>
<dbReference type="InterPro" id="IPR032773">
    <property type="entry name" value="MGARP_N"/>
</dbReference>
<reference evidence="4" key="1">
    <citation type="submission" date="2025-08" db="UniProtKB">
        <authorList>
            <consortium name="RefSeq"/>
        </authorList>
    </citation>
    <scope>IDENTIFICATION</scope>
</reference>
<dbReference type="Pfam" id="PF14962">
    <property type="entry name" value="AIF-MLS"/>
    <property type="match status" value="1"/>
</dbReference>